<feature type="compositionally biased region" description="Basic residues" evidence="1">
    <location>
        <begin position="360"/>
        <end position="373"/>
    </location>
</feature>
<proteinExistence type="predicted"/>
<dbReference type="OrthoDB" id="63113at2759"/>
<feature type="compositionally biased region" description="Acidic residues" evidence="1">
    <location>
        <begin position="328"/>
        <end position="337"/>
    </location>
</feature>
<dbReference type="EMBL" id="NCSJ02000077">
    <property type="protein sequence ID" value="RFU31358.1"/>
    <property type="molecule type" value="Genomic_DNA"/>
</dbReference>
<dbReference type="OMA" id="MPSWGRP"/>
<feature type="non-terminal residue" evidence="2">
    <location>
        <position position="373"/>
    </location>
</feature>
<accession>A0A3E2HD68</accession>
<evidence type="ECO:0000313" key="2">
    <source>
        <dbReference type="EMBL" id="RFU31358.1"/>
    </source>
</evidence>
<feature type="non-terminal residue" evidence="2">
    <location>
        <position position="1"/>
    </location>
</feature>
<feature type="compositionally biased region" description="Basic and acidic residues" evidence="1">
    <location>
        <begin position="61"/>
        <end position="79"/>
    </location>
</feature>
<dbReference type="STRING" id="5539.A0A3E2HD68"/>
<comment type="caution">
    <text evidence="2">The sequence shown here is derived from an EMBL/GenBank/DDBJ whole genome shotgun (WGS) entry which is preliminary data.</text>
</comment>
<keyword evidence="3" id="KW-1185">Reference proteome</keyword>
<organism evidence="2 3">
    <name type="scientific">Scytalidium lignicola</name>
    <name type="common">Hyphomycete</name>
    <dbReference type="NCBI Taxonomy" id="5539"/>
    <lineage>
        <taxon>Eukaryota</taxon>
        <taxon>Fungi</taxon>
        <taxon>Dikarya</taxon>
        <taxon>Ascomycota</taxon>
        <taxon>Pezizomycotina</taxon>
        <taxon>Leotiomycetes</taxon>
        <taxon>Leotiomycetes incertae sedis</taxon>
        <taxon>Scytalidium</taxon>
    </lineage>
</organism>
<reference evidence="2 3" key="1">
    <citation type="submission" date="2018-05" db="EMBL/GenBank/DDBJ databases">
        <title>Draft genome sequence of Scytalidium lignicola DSM 105466, a ubiquitous saprotrophic fungus.</title>
        <authorList>
            <person name="Buettner E."/>
            <person name="Gebauer A.M."/>
            <person name="Hofrichter M."/>
            <person name="Liers C."/>
            <person name="Kellner H."/>
        </authorList>
    </citation>
    <scope>NUCLEOTIDE SEQUENCE [LARGE SCALE GENOMIC DNA]</scope>
    <source>
        <strain evidence="2 3">DSM 105466</strain>
    </source>
</reference>
<evidence type="ECO:0000313" key="3">
    <source>
        <dbReference type="Proteomes" id="UP000258309"/>
    </source>
</evidence>
<protein>
    <submittedName>
        <fullName evidence="2">Uncharacterized protein</fullName>
    </submittedName>
</protein>
<sequence>MNLTAKARARRKYSYSSEESSEQSSDDDDEEEGGRQSPLQIALRDKEEALVQSALARIRRAQEKGKREVKLDREEIEALKRRRKKMQSAAEGKSKKGSGSSASGSERKHRERQVVPIAPLLEGQSGQKGKSRRSYEALASHPASITPGPPGIFVPGPDSHTYAATALGYYTPSRGSPARNSPARSRSSTQQSRATPPPQFAYPHLQASRFAENMPRPTSSSSNSSHRPLPDEESWMPGHSRRSSVSSQNYAFDPFDYQTSGPPIPQRYVPSPSSSRRNGAVPQDVAYSNLRRNTPIALAGAYSSPTPRALPPSPTSGRTRDKEADSNSSEEEDESDDLGNGVQVFVEPEPRKVAAPSPAKKSKSGTKKRNKGR</sequence>
<name>A0A3E2HD68_SCYLI</name>
<evidence type="ECO:0000256" key="1">
    <source>
        <dbReference type="SAM" id="MobiDB-lite"/>
    </source>
</evidence>
<dbReference type="Proteomes" id="UP000258309">
    <property type="component" value="Unassembled WGS sequence"/>
</dbReference>
<gene>
    <name evidence="2" type="ORF">B7463_g4970</name>
</gene>
<feature type="region of interest" description="Disordered" evidence="1">
    <location>
        <begin position="61"/>
        <end position="373"/>
    </location>
</feature>
<feature type="region of interest" description="Disordered" evidence="1">
    <location>
        <begin position="1"/>
        <end position="45"/>
    </location>
</feature>
<feature type="compositionally biased region" description="Low complexity" evidence="1">
    <location>
        <begin position="172"/>
        <end position="194"/>
    </location>
</feature>
<feature type="compositionally biased region" description="Acidic residues" evidence="1">
    <location>
        <begin position="19"/>
        <end position="32"/>
    </location>
</feature>
<dbReference type="AlphaFoldDB" id="A0A3E2HD68"/>